<evidence type="ECO:0000256" key="1">
    <source>
        <dbReference type="ARBA" id="ARBA00022737"/>
    </source>
</evidence>
<dbReference type="NCBIfam" id="TIGR00756">
    <property type="entry name" value="PPR"/>
    <property type="match status" value="4"/>
</dbReference>
<dbReference type="Pfam" id="PF13041">
    <property type="entry name" value="PPR_2"/>
    <property type="match status" value="2"/>
</dbReference>
<dbReference type="OMA" id="CEMRIAR"/>
<protein>
    <recommendedName>
        <fullName evidence="5">Pentacotripeptide-repeat region of PRORP domain-containing protein</fullName>
    </recommendedName>
</protein>
<gene>
    <name evidence="3" type="ORF">AMTR_s00069p00058270</name>
</gene>
<keyword evidence="4" id="KW-1185">Reference proteome</keyword>
<evidence type="ECO:0000313" key="4">
    <source>
        <dbReference type="Proteomes" id="UP000017836"/>
    </source>
</evidence>
<dbReference type="EMBL" id="KI392069">
    <property type="protein sequence ID" value="ERN19312.1"/>
    <property type="molecule type" value="Genomic_DNA"/>
</dbReference>
<dbReference type="Gene3D" id="1.25.40.10">
    <property type="entry name" value="Tetratricopeptide repeat domain"/>
    <property type="match status" value="3"/>
</dbReference>
<evidence type="ECO:0000313" key="3">
    <source>
        <dbReference type="EMBL" id="ERN19312.1"/>
    </source>
</evidence>
<dbReference type="PANTHER" id="PTHR24015:SF2015">
    <property type="entry name" value="DYW DOMAIN-CONTAINING PROTEIN"/>
    <property type="match status" value="1"/>
</dbReference>
<dbReference type="FunFam" id="1.25.40.10:FF:000344">
    <property type="entry name" value="Pentatricopeptide repeat-containing protein"/>
    <property type="match status" value="2"/>
</dbReference>
<evidence type="ECO:0008006" key="5">
    <source>
        <dbReference type="Google" id="ProtNLM"/>
    </source>
</evidence>
<dbReference type="Pfam" id="PF01535">
    <property type="entry name" value="PPR"/>
    <property type="match status" value="2"/>
</dbReference>
<evidence type="ECO:0000256" key="2">
    <source>
        <dbReference type="PROSITE-ProRule" id="PRU00708"/>
    </source>
</evidence>
<dbReference type="InterPro" id="IPR046960">
    <property type="entry name" value="PPR_At4g14850-like_plant"/>
</dbReference>
<dbReference type="GO" id="GO:0009451">
    <property type="term" value="P:RNA modification"/>
    <property type="evidence" value="ECO:0007669"/>
    <property type="project" value="InterPro"/>
</dbReference>
<name>U5DD09_AMBTC</name>
<feature type="repeat" description="PPR" evidence="2">
    <location>
        <begin position="81"/>
        <end position="115"/>
    </location>
</feature>
<dbReference type="Proteomes" id="UP000017836">
    <property type="component" value="Unassembled WGS sequence"/>
</dbReference>
<dbReference type="eggNOG" id="KOG4197">
    <property type="taxonomic scope" value="Eukaryota"/>
</dbReference>
<dbReference type="PANTHER" id="PTHR24015">
    <property type="entry name" value="OS07G0578800 PROTEIN-RELATED"/>
    <property type="match status" value="1"/>
</dbReference>
<keyword evidence="1" id="KW-0677">Repeat</keyword>
<dbReference type="GO" id="GO:0003723">
    <property type="term" value="F:RNA binding"/>
    <property type="evidence" value="ECO:0007669"/>
    <property type="project" value="InterPro"/>
</dbReference>
<organism evidence="3 4">
    <name type="scientific">Amborella trichopoda</name>
    <dbReference type="NCBI Taxonomy" id="13333"/>
    <lineage>
        <taxon>Eukaryota</taxon>
        <taxon>Viridiplantae</taxon>
        <taxon>Streptophyta</taxon>
        <taxon>Embryophyta</taxon>
        <taxon>Tracheophyta</taxon>
        <taxon>Spermatophyta</taxon>
        <taxon>Magnoliopsida</taxon>
        <taxon>Amborellales</taxon>
        <taxon>Amborellaceae</taxon>
        <taxon>Amborella</taxon>
    </lineage>
</organism>
<feature type="repeat" description="PPR" evidence="2">
    <location>
        <begin position="282"/>
        <end position="316"/>
    </location>
</feature>
<dbReference type="InterPro" id="IPR002885">
    <property type="entry name" value="PPR_rpt"/>
</dbReference>
<dbReference type="HOGENOM" id="CLU_002706_0_3_1"/>
<dbReference type="Gramene" id="ERN19312">
    <property type="protein sequence ID" value="ERN19312"/>
    <property type="gene ID" value="AMTR_s00069p00058270"/>
</dbReference>
<sequence length="321" mass="35408">MEMFYRMQLDGLRPDQYTFGGVLRACAAGSVVTRGEQVHAYTIKTSLDMNVFVVTGLVDMYAKCKKIGCARYLFDNNPERNMVLWTAMLTGHTQNAECQKAAEIFCEMQMAGVKSNQFTFPSILSACAALRSKELGLQVHASVLQTGFSINVFVQSALIDMYSKCDDLASAQRVLDGMAVADEVSWNSLLGYTHHGLHEEALKLFCEMRIARVKPDEFVIASALSACAGLSVLELGQQFHAIFVRLGFGSSLSIDNSLVTMYAKCGCIEDAHLVFDLMLIRDVVSWTALIVGYAQNGRGKDALSLYEQMILNGNLALKNTW</sequence>
<dbReference type="AlphaFoldDB" id="U5DD09"/>
<accession>U5DD09</accession>
<dbReference type="PROSITE" id="PS51375">
    <property type="entry name" value="PPR"/>
    <property type="match status" value="2"/>
</dbReference>
<proteinExistence type="predicted"/>
<reference evidence="4" key="1">
    <citation type="journal article" date="2013" name="Science">
        <title>The Amborella genome and the evolution of flowering plants.</title>
        <authorList>
            <consortium name="Amborella Genome Project"/>
        </authorList>
    </citation>
    <scope>NUCLEOTIDE SEQUENCE [LARGE SCALE GENOMIC DNA]</scope>
</reference>
<dbReference type="InterPro" id="IPR011990">
    <property type="entry name" value="TPR-like_helical_dom_sf"/>
</dbReference>